<evidence type="ECO:0000313" key="2">
    <source>
        <dbReference type="Proteomes" id="UP000239772"/>
    </source>
</evidence>
<name>A0A2T1HUN8_9HYPH</name>
<gene>
    <name evidence="1" type="ORF">SLNSH_09305</name>
</gene>
<keyword evidence="2" id="KW-1185">Reference proteome</keyword>
<organism evidence="1 2">
    <name type="scientific">Alsobacter soli</name>
    <dbReference type="NCBI Taxonomy" id="2109933"/>
    <lineage>
        <taxon>Bacteria</taxon>
        <taxon>Pseudomonadati</taxon>
        <taxon>Pseudomonadota</taxon>
        <taxon>Alphaproteobacteria</taxon>
        <taxon>Hyphomicrobiales</taxon>
        <taxon>Alsobacteraceae</taxon>
        <taxon>Alsobacter</taxon>
    </lineage>
</organism>
<dbReference type="Proteomes" id="UP000239772">
    <property type="component" value="Unassembled WGS sequence"/>
</dbReference>
<protein>
    <submittedName>
        <fullName evidence="1">Uncharacterized protein</fullName>
    </submittedName>
</protein>
<accession>A0A2T1HUN8</accession>
<dbReference type="EMBL" id="PVZS01000008">
    <property type="protein sequence ID" value="PSC05383.1"/>
    <property type="molecule type" value="Genomic_DNA"/>
</dbReference>
<sequence>MKPIVGMLLLWPSLSALTVCGIFYSEWRQQTSGEIVLEETPFCPFFVVRTNRGHTLATAQREDVALLGGYQAKGPLQRRGFASLDVQTNGRVRVLIEDTGVSAQEAVRAFEARCPDASVPLMVLRGARGPRLVGD</sequence>
<dbReference type="RefSeq" id="WP_106336392.1">
    <property type="nucleotide sequence ID" value="NZ_PVZS01000008.1"/>
</dbReference>
<comment type="caution">
    <text evidence="1">The sequence shown here is derived from an EMBL/GenBank/DDBJ whole genome shotgun (WGS) entry which is preliminary data.</text>
</comment>
<reference evidence="2" key="1">
    <citation type="submission" date="2018-03" db="EMBL/GenBank/DDBJ databases">
        <authorList>
            <person name="Sun L."/>
            <person name="Liu H."/>
            <person name="Chen W."/>
            <person name="Huang K."/>
            <person name="Liu W."/>
            <person name="Gao X."/>
        </authorList>
    </citation>
    <scope>NUCLEOTIDE SEQUENCE [LARGE SCALE GENOMIC DNA]</scope>
    <source>
        <strain evidence="2">SH9</strain>
    </source>
</reference>
<evidence type="ECO:0000313" key="1">
    <source>
        <dbReference type="EMBL" id="PSC05383.1"/>
    </source>
</evidence>
<dbReference type="AlphaFoldDB" id="A0A2T1HUN8"/>
<proteinExistence type="predicted"/>